<dbReference type="PANTHER" id="PTHR48060:SF21">
    <property type="entry name" value="L DOMAIN-LIKE PROTEIN"/>
    <property type="match status" value="1"/>
</dbReference>
<dbReference type="Proteomes" id="UP001168098">
    <property type="component" value="Unassembled WGS sequence"/>
</dbReference>
<evidence type="ECO:0000256" key="9">
    <source>
        <dbReference type="ARBA" id="ARBA00023180"/>
    </source>
</evidence>
<evidence type="ECO:0000256" key="6">
    <source>
        <dbReference type="ARBA" id="ARBA00022737"/>
    </source>
</evidence>
<feature type="domain" description="Disease resistance R13L4/SHOC-2-like LRR" evidence="12">
    <location>
        <begin position="79"/>
        <end position="198"/>
    </location>
</feature>
<keyword evidence="3" id="KW-0433">Leucine-rich repeat</keyword>
<evidence type="ECO:0000259" key="12">
    <source>
        <dbReference type="Pfam" id="PF23598"/>
    </source>
</evidence>
<feature type="transmembrane region" description="Helical" evidence="10">
    <location>
        <begin position="7"/>
        <end position="27"/>
    </location>
</feature>
<dbReference type="Pfam" id="PF23598">
    <property type="entry name" value="LRR_14"/>
    <property type="match status" value="1"/>
</dbReference>
<evidence type="ECO:0000313" key="13">
    <source>
        <dbReference type="EMBL" id="KAJ9683797.1"/>
    </source>
</evidence>
<evidence type="ECO:0000256" key="10">
    <source>
        <dbReference type="SAM" id="Phobius"/>
    </source>
</evidence>
<dbReference type="SUPFAM" id="SSF52058">
    <property type="entry name" value="L domain-like"/>
    <property type="match status" value="1"/>
</dbReference>
<evidence type="ECO:0000256" key="1">
    <source>
        <dbReference type="ARBA" id="ARBA00004479"/>
    </source>
</evidence>
<keyword evidence="8 10" id="KW-0472">Membrane</keyword>
<gene>
    <name evidence="13" type="ORF">PVL29_016342</name>
</gene>
<evidence type="ECO:0000256" key="8">
    <source>
        <dbReference type="ARBA" id="ARBA00023136"/>
    </source>
</evidence>
<keyword evidence="4 10" id="KW-0812">Transmembrane</keyword>
<evidence type="ECO:0000256" key="5">
    <source>
        <dbReference type="ARBA" id="ARBA00022729"/>
    </source>
</evidence>
<evidence type="ECO:0008006" key="15">
    <source>
        <dbReference type="Google" id="ProtNLM"/>
    </source>
</evidence>
<keyword evidence="6" id="KW-0677">Repeat</keyword>
<keyword evidence="14" id="KW-1185">Reference proteome</keyword>
<evidence type="ECO:0000259" key="11">
    <source>
        <dbReference type="Pfam" id="PF08263"/>
    </source>
</evidence>
<proteinExistence type="inferred from homology"/>
<keyword evidence="9" id="KW-0325">Glycoprotein</keyword>
<accession>A0AA39DIY1</accession>
<dbReference type="GO" id="GO:0016020">
    <property type="term" value="C:membrane"/>
    <property type="evidence" value="ECO:0007669"/>
    <property type="project" value="UniProtKB-SubCell"/>
</dbReference>
<evidence type="ECO:0000256" key="3">
    <source>
        <dbReference type="ARBA" id="ARBA00022614"/>
    </source>
</evidence>
<dbReference type="FunFam" id="3.80.10.10:FF:000275">
    <property type="entry name" value="Leucine-rich repeat receptor-like protein kinase"/>
    <property type="match status" value="1"/>
</dbReference>
<evidence type="ECO:0000256" key="2">
    <source>
        <dbReference type="ARBA" id="ARBA00009592"/>
    </source>
</evidence>
<dbReference type="InterPro" id="IPR032675">
    <property type="entry name" value="LRR_dom_sf"/>
</dbReference>
<feature type="domain" description="Leucine-rich repeat-containing N-terminal plant-type" evidence="11">
    <location>
        <begin position="33"/>
        <end position="71"/>
    </location>
</feature>
<dbReference type="InterPro" id="IPR053211">
    <property type="entry name" value="DNA_repair-toleration"/>
</dbReference>
<reference evidence="13 14" key="1">
    <citation type="journal article" date="2023" name="BMC Biotechnol.">
        <title>Vitis rotundifolia cv Carlos genome sequencing.</title>
        <authorList>
            <person name="Huff M."/>
            <person name="Hulse-Kemp A."/>
            <person name="Scheffler B."/>
            <person name="Youngblood R."/>
            <person name="Simpson S."/>
            <person name="Babiker E."/>
            <person name="Staton M."/>
        </authorList>
    </citation>
    <scope>NUCLEOTIDE SEQUENCE [LARGE SCALE GENOMIC DNA]</scope>
    <source>
        <tissue evidence="13">Leaf</tissue>
    </source>
</reference>
<comment type="similarity">
    <text evidence="2">Belongs to the RLP family.</text>
</comment>
<dbReference type="AlphaFoldDB" id="A0AA39DIY1"/>
<organism evidence="13 14">
    <name type="scientific">Vitis rotundifolia</name>
    <name type="common">Muscadine grape</name>
    <dbReference type="NCBI Taxonomy" id="103349"/>
    <lineage>
        <taxon>Eukaryota</taxon>
        <taxon>Viridiplantae</taxon>
        <taxon>Streptophyta</taxon>
        <taxon>Embryophyta</taxon>
        <taxon>Tracheophyta</taxon>
        <taxon>Spermatophyta</taxon>
        <taxon>Magnoliopsida</taxon>
        <taxon>eudicotyledons</taxon>
        <taxon>Gunneridae</taxon>
        <taxon>Pentapetalae</taxon>
        <taxon>rosids</taxon>
        <taxon>Vitales</taxon>
        <taxon>Vitaceae</taxon>
        <taxon>Viteae</taxon>
        <taxon>Vitis</taxon>
    </lineage>
</organism>
<dbReference type="PANTHER" id="PTHR48060">
    <property type="entry name" value="DNA DAMAGE-REPAIR/TOLERATION PROTEIN DRT100"/>
    <property type="match status" value="1"/>
</dbReference>
<dbReference type="InterPro" id="IPR055414">
    <property type="entry name" value="LRR_R13L4/SHOC2-like"/>
</dbReference>
<dbReference type="InterPro" id="IPR013210">
    <property type="entry name" value="LRR_N_plant-typ"/>
</dbReference>
<sequence length="201" mass="22373">MKLSCKYFARIPAIIFLFQSCTGLAAYTMGGNETDRLALLEFKAKITDDPVGVLKSWNKSIHFCQWRGVTCGRRHQRVTMLDLHSKKLVGSISPRIGNLTFLRVLQLEENGFNHEIPPEIGHLRRLQTLSQSNNSLSGEIPANLSRSSNLMYIYAGRNRLAGKIPAELGSLSKLKYLAIYTNSLSGGIPHSFGNLSSLECF</sequence>
<dbReference type="EMBL" id="JARBHA010000013">
    <property type="protein sequence ID" value="KAJ9683797.1"/>
    <property type="molecule type" value="Genomic_DNA"/>
</dbReference>
<comment type="caution">
    <text evidence="13">The sequence shown here is derived from an EMBL/GenBank/DDBJ whole genome shotgun (WGS) entry which is preliminary data.</text>
</comment>
<dbReference type="Pfam" id="PF08263">
    <property type="entry name" value="LRRNT_2"/>
    <property type="match status" value="1"/>
</dbReference>
<dbReference type="Gene3D" id="3.80.10.10">
    <property type="entry name" value="Ribonuclease Inhibitor"/>
    <property type="match status" value="1"/>
</dbReference>
<protein>
    <recommendedName>
        <fullName evidence="15">Leucine-rich repeat-containing N-terminal plant-type domain-containing protein</fullName>
    </recommendedName>
</protein>
<comment type="subcellular location">
    <subcellularLocation>
        <location evidence="1">Membrane</location>
        <topology evidence="1">Single-pass type I membrane protein</topology>
    </subcellularLocation>
</comment>
<keyword evidence="5" id="KW-0732">Signal</keyword>
<evidence type="ECO:0000313" key="14">
    <source>
        <dbReference type="Proteomes" id="UP001168098"/>
    </source>
</evidence>
<dbReference type="PROSITE" id="PS51257">
    <property type="entry name" value="PROKAR_LIPOPROTEIN"/>
    <property type="match status" value="1"/>
</dbReference>
<evidence type="ECO:0000256" key="7">
    <source>
        <dbReference type="ARBA" id="ARBA00022989"/>
    </source>
</evidence>
<evidence type="ECO:0000256" key="4">
    <source>
        <dbReference type="ARBA" id="ARBA00022692"/>
    </source>
</evidence>
<name>A0AA39DIY1_VITRO</name>
<keyword evidence="7 10" id="KW-1133">Transmembrane helix</keyword>